<dbReference type="EMBL" id="CP000712">
    <property type="protein sequence ID" value="ABQ79955.1"/>
    <property type="molecule type" value="Genomic_DNA"/>
</dbReference>
<dbReference type="AlphaFoldDB" id="A5W745"/>
<name>A5W745_PSEP1</name>
<sequence>MPRPTLAQYLQYLGEKPQTKGWGAILVYDRFKTNMLLTQEHIERFDGSHWLKPINLRELTETGSYIDLSELTFSKPSLTFVNSNISSSNARLSMRMVDGTIKHLREKSGGDTLEVISIARVDPLTAPSVRMNISLKESNGGNINDKGRVTLNLAEGTAYTFEVSAWKDLNDKVGNAIRKEFQGREVEEQVWELNTLAPVEGELKPTFFSVRTHSLAKAGQTVASTDPAELEEGAVLVGVAFNGGAVGDWPANDGGFPYLLPQPPTGEAYTANIILHNAAWAKDLVAKMIKKIPEFSGIEPTYEESANGFIVRANYGELKANIPELVFNDPGATLDYGRLSPFSLASEGNEGSFSFEEGKIKFRWQCHAPAEVRCCFTWSSVHTCGEREPVFIFTFEKEYLLSIESEGPNKGRVTIVPGEKSLRTDIELDDNTDVRGMFWGFTVDRCAPHVKPPMEKAFEKFTSAIEEVGASIDVLRLNGLLFRSEQAVQPVSVHAPGDLSLLGTLAPKFTAFAVEPLEVSIGAGTSQEFALTTPPNAPVTWTVKPVPGSEGEIGSIKDGTYTAPTRDKITGASKQVIVEAQSGDSISRALVTVVARKVSAYPLLQVANYSPEPPAKPRTYLLIGGSLDEQLQWSMGGGAKGALREPNADDDNLEIPPGANARIYEAPTHQPGSAGTIGRVVQLDTVQVSAGGETDVFEILIAWFPVTGVLKATQPEEGKLALELWTPGGMMDPELIPPDAVDWYTVRGEGNIDEKTGVYTISEKDSDYVILAAIEKTRPNTWDYVVLPLPFDPDYIEQLKQVKQNTGAKGA</sequence>
<dbReference type="HOGENOM" id="CLU_018866_0_0_6"/>
<protein>
    <submittedName>
        <fullName evidence="1">Uncharacterized protein</fullName>
    </submittedName>
</protein>
<dbReference type="eggNOG" id="COG5492">
    <property type="taxonomic scope" value="Bacteria"/>
</dbReference>
<reference evidence="1" key="1">
    <citation type="submission" date="2007-05" db="EMBL/GenBank/DDBJ databases">
        <title>Complete sequence of Pseudomonas putida F1.</title>
        <authorList>
            <consortium name="US DOE Joint Genome Institute"/>
            <person name="Copeland A."/>
            <person name="Lucas S."/>
            <person name="Lapidus A."/>
            <person name="Barry K."/>
            <person name="Detter J.C."/>
            <person name="Glavina del Rio T."/>
            <person name="Hammon N."/>
            <person name="Israni S."/>
            <person name="Dalin E."/>
            <person name="Tice H."/>
            <person name="Pitluck S."/>
            <person name="Chain P."/>
            <person name="Malfatti S."/>
            <person name="Shin M."/>
            <person name="Vergez L."/>
            <person name="Schmutz J."/>
            <person name="Larimer F."/>
            <person name="Land M."/>
            <person name="Hauser L."/>
            <person name="Kyrpides N."/>
            <person name="Lykidis A."/>
            <person name="Parales R."/>
            <person name="Richardson P."/>
        </authorList>
    </citation>
    <scope>NUCLEOTIDE SEQUENCE [LARGE SCALE GENOMIC DNA]</scope>
    <source>
        <strain evidence="1">F1</strain>
    </source>
</reference>
<gene>
    <name evidence="1" type="ordered locus">Pput_3831</name>
</gene>
<dbReference type="KEGG" id="ppf:Pput_3831"/>
<organism evidence="1">
    <name type="scientific">Pseudomonas putida (strain ATCC 700007 / DSM 6899 / JCM 31910 / BCRC 17059 / LMG 24140 / F1)</name>
    <dbReference type="NCBI Taxonomy" id="351746"/>
    <lineage>
        <taxon>Bacteria</taxon>
        <taxon>Pseudomonadati</taxon>
        <taxon>Pseudomonadota</taxon>
        <taxon>Gammaproteobacteria</taxon>
        <taxon>Pseudomonadales</taxon>
        <taxon>Pseudomonadaceae</taxon>
        <taxon>Pseudomonas</taxon>
    </lineage>
</organism>
<accession>A5W745</accession>
<proteinExistence type="predicted"/>
<evidence type="ECO:0000313" key="1">
    <source>
        <dbReference type="EMBL" id="ABQ79955.1"/>
    </source>
</evidence>